<sequence length="279" mass="29265">MQYLLELAGRFERRKFEDPVRAINPLSECSTDRIVVERTDGRSTIRSIASRSIGAVTRKFPACCPGQSNGGSNRRISHQPELSGESDASGQSGACDLGSPLESEDENDTHSVAVLNPAAENTPFVITSPPRSGRPKQIARVKKAARKKVISAAAEDTDTYYSDLSLASVKATLAIEATYESSAAPKGCSSAKEVHGAVWKPGGRGGAADGSVVTGERNPACVDKGTDDTIKVVMTKLFGSRNDVIVVSPDVIGSFGGVVTSVTMRILADAVAGVKNGKI</sequence>
<gene>
    <name evidence="2" type="ORF">JG687_00015170</name>
</gene>
<proteinExistence type="predicted"/>
<protein>
    <submittedName>
        <fullName evidence="2">Uncharacterized protein</fullName>
    </submittedName>
</protein>
<evidence type="ECO:0000313" key="2">
    <source>
        <dbReference type="EMBL" id="KAG6948943.1"/>
    </source>
</evidence>
<organism evidence="2 3">
    <name type="scientific">Phytophthora cactorum</name>
    <dbReference type="NCBI Taxonomy" id="29920"/>
    <lineage>
        <taxon>Eukaryota</taxon>
        <taxon>Sar</taxon>
        <taxon>Stramenopiles</taxon>
        <taxon>Oomycota</taxon>
        <taxon>Peronosporomycetes</taxon>
        <taxon>Peronosporales</taxon>
        <taxon>Peronosporaceae</taxon>
        <taxon>Phytophthora</taxon>
    </lineage>
</organism>
<reference evidence="2" key="1">
    <citation type="submission" date="2021-01" db="EMBL/GenBank/DDBJ databases">
        <title>Phytophthora aleatoria, a newly-described species from Pinus radiata is distinct from Phytophthora cactorum isolates based on comparative genomics.</title>
        <authorList>
            <person name="Mcdougal R."/>
            <person name="Panda P."/>
            <person name="Williams N."/>
            <person name="Studholme D.J."/>
        </authorList>
    </citation>
    <scope>NUCLEOTIDE SEQUENCE</scope>
    <source>
        <strain evidence="2">NZFS 3830</strain>
    </source>
</reference>
<dbReference type="EMBL" id="JAENGZ010001313">
    <property type="protein sequence ID" value="KAG6948943.1"/>
    <property type="molecule type" value="Genomic_DNA"/>
</dbReference>
<accession>A0A8T1TV95</accession>
<dbReference type="Proteomes" id="UP000688947">
    <property type="component" value="Unassembled WGS sequence"/>
</dbReference>
<evidence type="ECO:0000256" key="1">
    <source>
        <dbReference type="SAM" id="MobiDB-lite"/>
    </source>
</evidence>
<feature type="region of interest" description="Disordered" evidence="1">
    <location>
        <begin position="64"/>
        <end position="109"/>
    </location>
</feature>
<name>A0A8T1TV95_9STRA</name>
<comment type="caution">
    <text evidence="2">The sequence shown here is derived from an EMBL/GenBank/DDBJ whole genome shotgun (WGS) entry which is preliminary data.</text>
</comment>
<dbReference type="AlphaFoldDB" id="A0A8T1TV95"/>
<evidence type="ECO:0000313" key="3">
    <source>
        <dbReference type="Proteomes" id="UP000688947"/>
    </source>
</evidence>